<evidence type="ECO:0000259" key="10">
    <source>
        <dbReference type="Pfam" id="PF10659"/>
    </source>
</evidence>
<evidence type="ECO:0000259" key="11">
    <source>
        <dbReference type="Pfam" id="PF13206"/>
    </source>
</evidence>
<evidence type="ECO:0000256" key="1">
    <source>
        <dbReference type="ARBA" id="ARBA00002523"/>
    </source>
</evidence>
<evidence type="ECO:0000256" key="6">
    <source>
        <dbReference type="ARBA" id="ARBA00023136"/>
    </source>
</evidence>
<keyword evidence="8" id="KW-0449">Lipoprotein</keyword>
<evidence type="ECO:0000256" key="3">
    <source>
        <dbReference type="ARBA" id="ARBA00022475"/>
    </source>
</evidence>
<dbReference type="Pfam" id="PF13206">
    <property type="entry name" value="VSG_B"/>
    <property type="match status" value="1"/>
</dbReference>
<evidence type="ECO:0000256" key="9">
    <source>
        <dbReference type="SAM" id="SignalP"/>
    </source>
</evidence>
<keyword evidence="3" id="KW-1003">Cell membrane</keyword>
<evidence type="ECO:0000256" key="8">
    <source>
        <dbReference type="ARBA" id="ARBA00023288"/>
    </source>
</evidence>
<dbReference type="VEuPathDB" id="TriTrypDB:Tb427_000466200"/>
<dbReference type="InterPro" id="IPR019609">
    <property type="entry name" value="Variant_surf_glycoprt_trypan_C"/>
</dbReference>
<dbReference type="Pfam" id="PF10659">
    <property type="entry name" value="Trypan_glycop_C"/>
    <property type="match status" value="1"/>
</dbReference>
<evidence type="ECO:0000256" key="4">
    <source>
        <dbReference type="ARBA" id="ARBA00022622"/>
    </source>
</evidence>
<sequence>MATQQITLMFLLTAAVLQRSDSAALDANDNAKYFSSLCAMIKLATTKLTPVQDIPDTGEFAAVAELVNLSYTAPDALKQIADTKMAVNNIDTADSPANKYCKDGKTATCIKLAQLIGEGTKTNHVTTFLQRLRGKSPNTDILAMAAEVSKAIKDINAIKPDHSLAEAQKDINAALEGKETGDATANELKGESDRVKTCGKAGGGSATAGTVAGKSLAHDALCMCGTDIAANQKDACGIDVHTNSAHAFTWGQASTQDKQWQNLKKACTQSDETAILSSAQIRTGTENYLNKLATGQLSKAYFPGTIGYTESSQTTGCDGQKGGTNGACVFYGKAEGAKLENKLEWRKKLLSAAANIDDAIKGRQQQLHLLSHVKALNATLTALVLMTETIAKTQPPGTGASTETQKAKVMEEKKKECATHKDNKIACENAGKCKWKGVSSEKGECEVDETKVTTQGNAAAGKGEGAAGTTTKKFKGKLETDSVKTVC</sequence>
<organism evidence="12">
    <name type="scientific">Trypanosoma brucei</name>
    <dbReference type="NCBI Taxonomy" id="5691"/>
    <lineage>
        <taxon>Eukaryota</taxon>
        <taxon>Discoba</taxon>
        <taxon>Euglenozoa</taxon>
        <taxon>Kinetoplastea</taxon>
        <taxon>Metakinetoplastina</taxon>
        <taxon>Trypanosomatida</taxon>
        <taxon>Trypanosomatidae</taxon>
        <taxon>Trypanosoma</taxon>
    </lineage>
</organism>
<protein>
    <submittedName>
        <fullName evidence="12">Variant surface glycoprotein 1125.1085</fullName>
    </submittedName>
</protein>
<reference evidence="12" key="1">
    <citation type="submission" date="2016-08" db="EMBL/GenBank/DDBJ databases">
        <title>VSG repertoire of Trypanosoma brucei EATRO 1125.</title>
        <authorList>
            <person name="Cross G.A."/>
        </authorList>
    </citation>
    <scope>NUCLEOTIDE SEQUENCE</scope>
    <source>
        <strain evidence="12">EATRO 1125</strain>
    </source>
</reference>
<evidence type="ECO:0000256" key="2">
    <source>
        <dbReference type="ARBA" id="ARBA00004609"/>
    </source>
</evidence>
<feature type="domain" description="Trypanosome variant surface glycoprotein C-terminal" evidence="10">
    <location>
        <begin position="417"/>
        <end position="481"/>
    </location>
</feature>
<comment type="subcellular location">
    <subcellularLocation>
        <location evidence="2">Cell membrane</location>
        <topology evidence="2">Lipid-anchor</topology>
        <topology evidence="2">GPI-anchor</topology>
    </subcellularLocation>
</comment>
<feature type="domain" description="Trypanosome variant surface glycoprotein B-type N-terminal" evidence="11">
    <location>
        <begin position="14"/>
        <end position="374"/>
    </location>
</feature>
<dbReference type="GO" id="GO:0005886">
    <property type="term" value="C:plasma membrane"/>
    <property type="evidence" value="ECO:0007669"/>
    <property type="project" value="UniProtKB-SubCell"/>
</dbReference>
<evidence type="ECO:0000313" key="12">
    <source>
        <dbReference type="EMBL" id="APD73351.1"/>
    </source>
</evidence>
<comment type="function">
    <text evidence="1">VSG forms a coat on the surface of the parasite. The trypanosome evades the immune response of the host by expressing a series of antigenically distinct VSGs from an estimated 1000 VSG genes.</text>
</comment>
<accession>A0A1J0R675</accession>
<dbReference type="VEuPathDB" id="TriTrypDB:Tb11.v5.0926"/>
<proteinExistence type="predicted"/>
<feature type="chain" id="PRO_5013221336" evidence="9">
    <location>
        <begin position="23"/>
        <end position="487"/>
    </location>
</feature>
<name>A0A1J0R675_9TRYP</name>
<keyword evidence="5 9" id="KW-0732">Signal</keyword>
<feature type="signal peptide" evidence="9">
    <location>
        <begin position="1"/>
        <end position="22"/>
    </location>
</feature>
<evidence type="ECO:0000256" key="7">
    <source>
        <dbReference type="ARBA" id="ARBA00023180"/>
    </source>
</evidence>
<dbReference type="AlphaFoldDB" id="A0A1J0R675"/>
<keyword evidence="6" id="KW-0472">Membrane</keyword>
<dbReference type="EMBL" id="KX699395">
    <property type="protein sequence ID" value="APD73351.1"/>
    <property type="molecule type" value="Genomic_DNA"/>
</dbReference>
<keyword evidence="4" id="KW-0336">GPI-anchor</keyword>
<dbReference type="InterPro" id="IPR025932">
    <property type="entry name" value="Trypano_VSG_B_N_dom"/>
</dbReference>
<dbReference type="GO" id="GO:0098552">
    <property type="term" value="C:side of membrane"/>
    <property type="evidence" value="ECO:0007669"/>
    <property type="project" value="UniProtKB-KW"/>
</dbReference>
<evidence type="ECO:0000256" key="5">
    <source>
        <dbReference type="ARBA" id="ARBA00022729"/>
    </source>
</evidence>
<keyword evidence="7" id="KW-0325">Glycoprotein</keyword>